<name>A0A917PHW7_9DEIO</name>
<evidence type="ECO:0000313" key="3">
    <source>
        <dbReference type="Proteomes" id="UP000635726"/>
    </source>
</evidence>
<gene>
    <name evidence="2" type="ORF">GCM10008939_24420</name>
</gene>
<evidence type="ECO:0000259" key="1">
    <source>
        <dbReference type="Pfam" id="PF13091"/>
    </source>
</evidence>
<dbReference type="RefSeq" id="WP_188963559.1">
    <property type="nucleotide sequence ID" value="NZ_BMOE01000008.1"/>
</dbReference>
<keyword evidence="3" id="KW-1185">Reference proteome</keyword>
<accession>A0A917PHW7</accession>
<reference evidence="2" key="2">
    <citation type="submission" date="2020-09" db="EMBL/GenBank/DDBJ databases">
        <authorList>
            <person name="Sun Q."/>
            <person name="Ohkuma M."/>
        </authorList>
    </citation>
    <scope>NUCLEOTIDE SEQUENCE</scope>
    <source>
        <strain evidence="2">JCM 14371</strain>
    </source>
</reference>
<dbReference type="InterPro" id="IPR025202">
    <property type="entry name" value="PLD-like_dom"/>
</dbReference>
<comment type="caution">
    <text evidence="2">The sequence shown here is derived from an EMBL/GenBank/DDBJ whole genome shotgun (WGS) entry which is preliminary data.</text>
</comment>
<dbReference type="AlphaFoldDB" id="A0A917PHW7"/>
<proteinExistence type="predicted"/>
<dbReference type="EMBL" id="BMOE01000008">
    <property type="protein sequence ID" value="GGJ79674.1"/>
    <property type="molecule type" value="Genomic_DNA"/>
</dbReference>
<evidence type="ECO:0000313" key="2">
    <source>
        <dbReference type="EMBL" id="GGJ79674.1"/>
    </source>
</evidence>
<dbReference type="Gene3D" id="3.30.870.10">
    <property type="entry name" value="Endonuclease Chain A"/>
    <property type="match status" value="1"/>
</dbReference>
<reference evidence="2" key="1">
    <citation type="journal article" date="2014" name="Int. J. Syst. Evol. Microbiol.">
        <title>Complete genome sequence of Corynebacterium casei LMG S-19264T (=DSM 44701T), isolated from a smear-ripened cheese.</title>
        <authorList>
            <consortium name="US DOE Joint Genome Institute (JGI-PGF)"/>
            <person name="Walter F."/>
            <person name="Albersmeier A."/>
            <person name="Kalinowski J."/>
            <person name="Ruckert C."/>
        </authorList>
    </citation>
    <scope>NUCLEOTIDE SEQUENCE</scope>
    <source>
        <strain evidence="2">JCM 14371</strain>
    </source>
</reference>
<protein>
    <recommendedName>
        <fullName evidence="1">Phospholipase D-like domain-containing protein</fullName>
    </recommendedName>
</protein>
<sequence>MKIISQPLKSSQTALDHLKKALLDPNITSLTFIVAWAKASGLKLIESELKDLKTKKIASRIILGIDEGGATIEGIDMAIQLFEECYIYHNKSRGTFHPKVYRFESNTSSIMIGSSNLTFGGLSYNYESNVILEAHDVDFAFMSSEIDGYIATIMSDTSCLFKIDNGNKSAIYSNPIYKVKSEKRPPIGGVSVGRSGLKPSVFGRSILPLAPVQRVRKAVKSIKKIKKLRPSINGKPSLPLSPSTVIRRWVKKLNTTDSQQVNPGSNPTGNLRLSKAQNNITSQTYFRGIFFSSLVWTSAPVTSLVMTHKEIASLDAYVYFDGIYYGIFQIEISHSTSRIASQANIASVLHWRRLLPILTSSNYKGGYVSIELNASGEYIIRVDKSPSSIPISLP</sequence>
<dbReference type="Proteomes" id="UP000635726">
    <property type="component" value="Unassembled WGS sequence"/>
</dbReference>
<dbReference type="Pfam" id="PF13091">
    <property type="entry name" value="PLDc_2"/>
    <property type="match status" value="1"/>
</dbReference>
<feature type="domain" description="Phospholipase D-like" evidence="1">
    <location>
        <begin position="47"/>
        <end position="136"/>
    </location>
</feature>
<organism evidence="2 3">
    <name type="scientific">Deinococcus aquiradiocola</name>
    <dbReference type="NCBI Taxonomy" id="393059"/>
    <lineage>
        <taxon>Bacteria</taxon>
        <taxon>Thermotogati</taxon>
        <taxon>Deinococcota</taxon>
        <taxon>Deinococci</taxon>
        <taxon>Deinococcales</taxon>
        <taxon>Deinococcaceae</taxon>
        <taxon>Deinococcus</taxon>
    </lineage>
</organism>